<reference evidence="2" key="2">
    <citation type="submission" date="2012-07" db="EMBL/GenBank/DDBJ databases">
        <title>Complete genome sequence of 'Candidatus Mycoplasma haemolamae'.</title>
        <authorList>
            <person name="Guimaraes A.M.S."/>
            <person name="Toth B."/>
            <person name="Santos A.P."/>
            <person name="Nascimento N.C."/>
            <person name="Sojka J.E."/>
            <person name="Messick J.B."/>
        </authorList>
    </citation>
    <scope>NUCLEOTIDE SEQUENCE [LARGE SCALE GENOMIC DNA]</scope>
    <source>
        <strain evidence="2">Purdue</strain>
    </source>
</reference>
<dbReference type="EMBL" id="CP003731">
    <property type="protein sequence ID" value="AFO51761.1"/>
    <property type="molecule type" value="Genomic_DNA"/>
</dbReference>
<organism evidence="1 2">
    <name type="scientific">Mycoplasma haematolamae (strain Purdue)</name>
    <dbReference type="NCBI Taxonomy" id="1212765"/>
    <lineage>
        <taxon>Bacteria</taxon>
        <taxon>Bacillati</taxon>
        <taxon>Mycoplasmatota</taxon>
        <taxon>Mollicutes</taxon>
        <taxon>Mycoplasmataceae</taxon>
        <taxon>Mycoplasma</taxon>
    </lineage>
</organism>
<dbReference type="KEGG" id="mhl:MHLP_00905"/>
<protein>
    <submittedName>
        <fullName evidence="1">Uncharacterized protein</fullName>
    </submittedName>
</protein>
<reference evidence="1 2" key="1">
    <citation type="journal article" date="2012" name="J. Bacteriol.">
        <title>Genome Sequence of "Candidatus Mycoplasma haemolamae" Strain Purdue, a Red Blood Cell Pathogen of Alpacas (Vicugna pacos) and Llamas (Lama glama).</title>
        <authorList>
            <person name="Guimaraes A.M."/>
            <person name="Toth B."/>
            <person name="Santos A.P."/>
            <person name="do Nascimento N.C."/>
            <person name="Kritchevsky J.E."/>
            <person name="Messick J.B."/>
        </authorList>
    </citation>
    <scope>NUCLEOTIDE SEQUENCE [LARGE SCALE GENOMIC DNA]</scope>
    <source>
        <strain evidence="1 2">Purdue</strain>
    </source>
</reference>
<sequence>MTLVPKVMLSLICSGGVVGGASYITDKLGWYPLFYERVPEGQERWLLWRYYKSSGDKLVAQETYLDCAKGGSPILANINEKTVELTCNQNGYVDSTKKDQKLDKSDDLKSKLNIECWYRGRVDERYSRYGSHYFLACDSSLHDLGQDDFSWTKEGNKITLSKKERQVK</sequence>
<dbReference type="AlphaFoldDB" id="I7CET4"/>
<keyword evidence="2" id="KW-1185">Reference proteome</keyword>
<accession>I7CET4</accession>
<dbReference type="Proteomes" id="UP000006502">
    <property type="component" value="Chromosome"/>
</dbReference>
<dbReference type="HOGENOM" id="CLU_1584669_0_0_14"/>
<gene>
    <name evidence="1" type="ordered locus">MHLP_00905</name>
</gene>
<dbReference type="STRING" id="1212765.MHLP_00905"/>
<evidence type="ECO:0000313" key="2">
    <source>
        <dbReference type="Proteomes" id="UP000006502"/>
    </source>
</evidence>
<proteinExistence type="predicted"/>
<name>I7CET4_MYCHA</name>
<dbReference type="PATRIC" id="fig|1212765.3.peg.206"/>
<evidence type="ECO:0000313" key="1">
    <source>
        <dbReference type="EMBL" id="AFO51761.1"/>
    </source>
</evidence>